<dbReference type="EMBL" id="AP023447">
    <property type="protein sequence ID" value="BCL41521.1"/>
    <property type="molecule type" value="Genomic_DNA"/>
</dbReference>
<protein>
    <submittedName>
        <fullName evidence="2">Uncharacterized protein</fullName>
    </submittedName>
</protein>
<evidence type="ECO:0000256" key="1">
    <source>
        <dbReference type="SAM" id="MobiDB-lite"/>
    </source>
</evidence>
<dbReference type="AlphaFoldDB" id="A0AAU9BH49"/>
<name>A0AAU9BH49_9ENTR</name>
<proteinExistence type="predicted"/>
<organism evidence="2 3">
    <name type="scientific">Enterobacter roggenkampii</name>
    <dbReference type="NCBI Taxonomy" id="1812935"/>
    <lineage>
        <taxon>Bacteria</taxon>
        <taxon>Pseudomonadati</taxon>
        <taxon>Pseudomonadota</taxon>
        <taxon>Gammaproteobacteria</taxon>
        <taxon>Enterobacterales</taxon>
        <taxon>Enterobacteriaceae</taxon>
        <taxon>Enterobacter</taxon>
        <taxon>Enterobacter cloacae complex</taxon>
    </lineage>
</organism>
<accession>A0AAU9BH49</accession>
<gene>
    <name evidence="2" type="ORF">OIPHN260_10230</name>
</gene>
<evidence type="ECO:0000313" key="2">
    <source>
        <dbReference type="EMBL" id="BCL41521.1"/>
    </source>
</evidence>
<dbReference type="Proteomes" id="UP000595858">
    <property type="component" value="Chromosome"/>
</dbReference>
<feature type="compositionally biased region" description="Polar residues" evidence="1">
    <location>
        <begin position="49"/>
        <end position="59"/>
    </location>
</feature>
<reference evidence="2" key="1">
    <citation type="journal article" date="2020" name="J Glob Antimicrob Resist">
        <title>Genomic characterization of clinical Enterobacter roggenkampii co-harboring blaIMP-1- and blaGES-5-encoding IncP6 and mcr-9-encoding IncHI2 plasmids isolated in Japan.</title>
        <authorList>
            <person name="Umeda K."/>
            <person name="Nakamura H."/>
            <person name="Fukuda A."/>
            <person name="Matsumoto Y."/>
            <person name="Motooka D."/>
            <person name="Nakamura S."/>
            <person name="Yasui Y."/>
            <person name="Yoshida H."/>
            <person name="Kawahara R."/>
        </authorList>
    </citation>
    <scope>NUCLEOTIDE SEQUENCE</scope>
    <source>
        <strain evidence="2">OIPH-N260</strain>
    </source>
</reference>
<sequence>MDRSKKYLDSLSNIHFVITKKLSQPEKPTIPYIFEVLEPESSPPAGVNTAKSQAQLHSL</sequence>
<evidence type="ECO:0000313" key="3">
    <source>
        <dbReference type="Proteomes" id="UP000595858"/>
    </source>
</evidence>
<feature type="region of interest" description="Disordered" evidence="1">
    <location>
        <begin position="40"/>
        <end position="59"/>
    </location>
</feature>